<dbReference type="SUPFAM" id="SSF52980">
    <property type="entry name" value="Restriction endonuclease-like"/>
    <property type="match status" value="1"/>
</dbReference>
<organism evidence="2 3">
    <name type="scientific">Fodinibius halophilus</name>
    <dbReference type="NCBI Taxonomy" id="1736908"/>
    <lineage>
        <taxon>Bacteria</taxon>
        <taxon>Pseudomonadati</taxon>
        <taxon>Balneolota</taxon>
        <taxon>Balneolia</taxon>
        <taxon>Balneolales</taxon>
        <taxon>Balneolaceae</taxon>
        <taxon>Fodinibius</taxon>
    </lineage>
</organism>
<keyword evidence="3" id="KW-1185">Reference proteome</keyword>
<dbReference type="CDD" id="cd01038">
    <property type="entry name" value="Endonuclease_DUF559"/>
    <property type="match status" value="1"/>
</dbReference>
<feature type="domain" description="DUF559" evidence="1">
    <location>
        <begin position="15"/>
        <end position="122"/>
    </location>
</feature>
<proteinExistence type="predicted"/>
<comment type="caution">
    <text evidence="2">The sequence shown here is derived from an EMBL/GenBank/DDBJ whole genome shotgun (WGS) entry which is preliminary data.</text>
</comment>
<gene>
    <name evidence="2" type="ORF">G3569_17380</name>
</gene>
<keyword evidence="2" id="KW-0378">Hydrolase</keyword>
<dbReference type="Gene3D" id="3.40.960.10">
    <property type="entry name" value="VSR Endonuclease"/>
    <property type="match status" value="1"/>
</dbReference>
<evidence type="ECO:0000259" key="1">
    <source>
        <dbReference type="Pfam" id="PF04480"/>
    </source>
</evidence>
<dbReference type="PANTHER" id="PTHR38590:SF1">
    <property type="entry name" value="BLL0828 PROTEIN"/>
    <property type="match status" value="1"/>
</dbReference>
<keyword evidence="2" id="KW-0255">Endonuclease</keyword>
<dbReference type="InterPro" id="IPR011335">
    <property type="entry name" value="Restrct_endonuc-II-like"/>
</dbReference>
<dbReference type="Pfam" id="PF04480">
    <property type="entry name" value="DUF559"/>
    <property type="match status" value="1"/>
</dbReference>
<dbReference type="RefSeq" id="WP_165271360.1">
    <property type="nucleotide sequence ID" value="NZ_JAALLS010000035.1"/>
</dbReference>
<evidence type="ECO:0000313" key="3">
    <source>
        <dbReference type="Proteomes" id="UP000479132"/>
    </source>
</evidence>
<dbReference type="InterPro" id="IPR007569">
    <property type="entry name" value="DUF559"/>
</dbReference>
<dbReference type="EMBL" id="JAALLS010000035">
    <property type="protein sequence ID" value="NGP90134.1"/>
    <property type="molecule type" value="Genomic_DNA"/>
</dbReference>
<dbReference type="InterPro" id="IPR047216">
    <property type="entry name" value="Endonuclease_DUF559_bact"/>
</dbReference>
<evidence type="ECO:0000313" key="2">
    <source>
        <dbReference type="EMBL" id="NGP90134.1"/>
    </source>
</evidence>
<dbReference type="AlphaFoldDB" id="A0A6M1THC7"/>
<sequence length="127" mass="15351">MSREKKPKIFNPKHTKEKRRYLRNNMTKSEIILWSKIKNRQMCNCKFRRQHGIGNYIVDFYCPALKLVIEVDGESHYTKEGREHDRRRTIFLKELGLYILRFTNEQIKQNLPGVLKKIEKRIKDLSS</sequence>
<name>A0A6M1THC7_9BACT</name>
<accession>A0A6M1THC7</accession>
<dbReference type="PANTHER" id="PTHR38590">
    <property type="entry name" value="BLL0828 PROTEIN"/>
    <property type="match status" value="1"/>
</dbReference>
<keyword evidence="2" id="KW-0540">Nuclease</keyword>
<protein>
    <submittedName>
        <fullName evidence="2">Endonuclease domain-containing protein</fullName>
    </submittedName>
</protein>
<reference evidence="2 3" key="1">
    <citation type="submission" date="2020-02" db="EMBL/GenBank/DDBJ databases">
        <title>Aliifodinibius halophilus 2W32, complete genome.</title>
        <authorList>
            <person name="Li Y."/>
            <person name="Wu S."/>
        </authorList>
    </citation>
    <scope>NUCLEOTIDE SEQUENCE [LARGE SCALE GENOMIC DNA]</scope>
    <source>
        <strain evidence="2 3">2W32</strain>
    </source>
</reference>
<dbReference type="Proteomes" id="UP000479132">
    <property type="component" value="Unassembled WGS sequence"/>
</dbReference>
<dbReference type="GO" id="GO:0004519">
    <property type="term" value="F:endonuclease activity"/>
    <property type="evidence" value="ECO:0007669"/>
    <property type="project" value="UniProtKB-KW"/>
</dbReference>